<feature type="compositionally biased region" description="Basic residues" evidence="1">
    <location>
        <begin position="31"/>
        <end position="40"/>
    </location>
</feature>
<evidence type="ECO:0008006" key="3">
    <source>
        <dbReference type="Google" id="ProtNLM"/>
    </source>
</evidence>
<feature type="non-terminal residue" evidence="2">
    <location>
        <position position="344"/>
    </location>
</feature>
<feature type="region of interest" description="Disordered" evidence="1">
    <location>
        <begin position="27"/>
        <end position="48"/>
    </location>
</feature>
<organism evidence="2">
    <name type="scientific">Sesamum radiatum</name>
    <name type="common">Black benniseed</name>
    <dbReference type="NCBI Taxonomy" id="300843"/>
    <lineage>
        <taxon>Eukaryota</taxon>
        <taxon>Viridiplantae</taxon>
        <taxon>Streptophyta</taxon>
        <taxon>Embryophyta</taxon>
        <taxon>Tracheophyta</taxon>
        <taxon>Spermatophyta</taxon>
        <taxon>Magnoliopsida</taxon>
        <taxon>eudicotyledons</taxon>
        <taxon>Gunneridae</taxon>
        <taxon>Pentapetalae</taxon>
        <taxon>asterids</taxon>
        <taxon>lamiids</taxon>
        <taxon>Lamiales</taxon>
        <taxon>Pedaliaceae</taxon>
        <taxon>Sesamum</taxon>
    </lineage>
</organism>
<sequence>MAVNFLKSLLTSGFKFWFRRDTKYCEPPPRKEKKAVRPKSTHNPSKTFGVHGQWSTVDEALLSKLGIEGSLKEQMFLAAYFACWFCVFTLPIDVVSSIRPNTFRGGEYHGSWTKVGLVVPVLASIYKGLNKVSNSSRPTHVHSPFPIHFVYSWIAHYFRTHYQVLQGVRGPKMTLFSGEEGAKYYDPQEARKRLHKGDFVSWTCNMIAKDKDFSFVDDGHAKEFKEVYFMAILSNFLPLRQSGQFAIELYSPHRFSRQFGFLKKMLDKERGKGIVQDAPHEHVVYLPPKSNSRVVESIELEDEVLDAEGDETLQDSQESILGPNLLVTTPIGMGLKTKPSHHAA</sequence>
<dbReference type="PANTHER" id="PTHR36607">
    <property type="entry name" value="1,2-DIHYDROXY-3-KETO-5-METHYLTHIOPENTENE DIOXYGENASE 4"/>
    <property type="match status" value="1"/>
</dbReference>
<reference evidence="2" key="2">
    <citation type="journal article" date="2024" name="Plant">
        <title>Genomic evolution and insights into agronomic trait innovations of Sesamum species.</title>
        <authorList>
            <person name="Miao H."/>
            <person name="Wang L."/>
            <person name="Qu L."/>
            <person name="Liu H."/>
            <person name="Sun Y."/>
            <person name="Le M."/>
            <person name="Wang Q."/>
            <person name="Wei S."/>
            <person name="Zheng Y."/>
            <person name="Lin W."/>
            <person name="Duan Y."/>
            <person name="Cao H."/>
            <person name="Xiong S."/>
            <person name="Wang X."/>
            <person name="Wei L."/>
            <person name="Li C."/>
            <person name="Ma Q."/>
            <person name="Ju M."/>
            <person name="Zhao R."/>
            <person name="Li G."/>
            <person name="Mu C."/>
            <person name="Tian Q."/>
            <person name="Mei H."/>
            <person name="Zhang T."/>
            <person name="Gao T."/>
            <person name="Zhang H."/>
        </authorList>
    </citation>
    <scope>NUCLEOTIDE SEQUENCE</scope>
    <source>
        <strain evidence="2">G02</strain>
    </source>
</reference>
<name>A0AAW2SM03_SESRA</name>
<dbReference type="EMBL" id="JACGWJ010000010">
    <property type="protein sequence ID" value="KAL0392746.1"/>
    <property type="molecule type" value="Genomic_DNA"/>
</dbReference>
<dbReference type="PANTHER" id="PTHR36607:SF23">
    <property type="entry name" value="AMINOTRANSFERASE-LIKE PLANT MOBILE DOMAIN-CONTAINING PROTEIN"/>
    <property type="match status" value="1"/>
</dbReference>
<proteinExistence type="predicted"/>
<dbReference type="AlphaFoldDB" id="A0AAW2SM03"/>
<gene>
    <name evidence="2" type="ORF">Sradi_2497400</name>
</gene>
<accession>A0AAW2SM03</accession>
<protein>
    <recommendedName>
        <fullName evidence="3">Aminotransferase-like plant mobile domain-containing protein</fullName>
    </recommendedName>
</protein>
<reference evidence="2" key="1">
    <citation type="submission" date="2020-06" db="EMBL/GenBank/DDBJ databases">
        <authorList>
            <person name="Li T."/>
            <person name="Hu X."/>
            <person name="Zhang T."/>
            <person name="Song X."/>
            <person name="Zhang H."/>
            <person name="Dai N."/>
            <person name="Sheng W."/>
            <person name="Hou X."/>
            <person name="Wei L."/>
        </authorList>
    </citation>
    <scope>NUCLEOTIDE SEQUENCE</scope>
    <source>
        <strain evidence="2">G02</strain>
        <tissue evidence="2">Leaf</tissue>
    </source>
</reference>
<evidence type="ECO:0000256" key="1">
    <source>
        <dbReference type="SAM" id="MobiDB-lite"/>
    </source>
</evidence>
<comment type="caution">
    <text evidence="2">The sequence shown here is derived from an EMBL/GenBank/DDBJ whole genome shotgun (WGS) entry which is preliminary data.</text>
</comment>
<evidence type="ECO:0000313" key="2">
    <source>
        <dbReference type="EMBL" id="KAL0392746.1"/>
    </source>
</evidence>